<dbReference type="Proteomes" id="UP000053352">
    <property type="component" value="Unassembled WGS sequence"/>
</dbReference>
<dbReference type="RefSeq" id="WP_058371505.1">
    <property type="nucleotide sequence ID" value="NZ_LNTB01000002.1"/>
</dbReference>
<sequence>MAGHARVLRAPPRIKVLEALGAIADGRVERLGPRVYRVASSEGDRSYRVYVDPGRGLAYSDDNGTRLRGYVGYPIIAALMLEGLLPLDERLAEALRGVSWRRLNERLKRYALVEREVKRLARERGVDPGELDGFVEKVMERLRGLRLRYTGSPPLEALGGGGSGG</sequence>
<keyword evidence="2" id="KW-1185">Reference proteome</keyword>
<gene>
    <name evidence="1" type="ORF">CF15_08130</name>
</gene>
<organism evidence="1 2">
    <name type="scientific">Pyrodictium occultum</name>
    <dbReference type="NCBI Taxonomy" id="2309"/>
    <lineage>
        <taxon>Archaea</taxon>
        <taxon>Thermoproteota</taxon>
        <taxon>Thermoprotei</taxon>
        <taxon>Desulfurococcales</taxon>
        <taxon>Pyrodictiaceae</taxon>
        <taxon>Pyrodictium</taxon>
    </lineage>
</organism>
<proteinExistence type="predicted"/>
<dbReference type="EMBL" id="LNTB01000002">
    <property type="protein sequence ID" value="KSW10740.1"/>
    <property type="molecule type" value="Genomic_DNA"/>
</dbReference>
<comment type="caution">
    <text evidence="1">The sequence shown here is derived from an EMBL/GenBank/DDBJ whole genome shotgun (WGS) entry which is preliminary data.</text>
</comment>
<name>A0A0V8RRT1_PYROC</name>
<dbReference type="OrthoDB" id="45301at2157"/>
<dbReference type="AlphaFoldDB" id="A0A0V8RRT1"/>
<dbReference type="STRING" id="2309.CF15_08130"/>
<evidence type="ECO:0000313" key="2">
    <source>
        <dbReference type="Proteomes" id="UP000053352"/>
    </source>
</evidence>
<reference evidence="1 2" key="1">
    <citation type="submission" date="2015-11" db="EMBL/GenBank/DDBJ databases">
        <title>Genome sequence of Pyrodictium occultum PL-19, a marine hyperthermophilic archaeon isolated from Volcano, Italy.</title>
        <authorList>
            <person name="Utturkar S."/>
            <person name="Huber H."/>
            <person name="Leptihn S."/>
            <person name="Brown S."/>
            <person name="Stetter K.O."/>
            <person name="Podar M."/>
        </authorList>
    </citation>
    <scope>NUCLEOTIDE SEQUENCE [LARGE SCALE GENOMIC DNA]</scope>
    <source>
        <strain evidence="1 2">PL-19</strain>
    </source>
</reference>
<dbReference type="PIRSF" id="PIRSF014422">
    <property type="entry name" value="UCP014422"/>
    <property type="match status" value="1"/>
</dbReference>
<accession>A0A0V8RRT1</accession>
<dbReference type="InterPro" id="IPR016618">
    <property type="entry name" value="UCP014422"/>
</dbReference>
<evidence type="ECO:0000313" key="1">
    <source>
        <dbReference type="EMBL" id="KSW10740.1"/>
    </source>
</evidence>
<protein>
    <submittedName>
        <fullName evidence="1">Uncharacterized protein</fullName>
    </submittedName>
</protein>